<name>A0A848H4P9_9BURK</name>
<reference evidence="1 2" key="1">
    <citation type="submission" date="2020-04" db="EMBL/GenBank/DDBJ databases">
        <title>Ramlibacter sp. G-1-2-2 isolated from soil.</title>
        <authorList>
            <person name="Dahal R.H."/>
        </authorList>
    </citation>
    <scope>NUCLEOTIDE SEQUENCE [LARGE SCALE GENOMIC DNA]</scope>
    <source>
        <strain evidence="1 2">G-1-2-2</strain>
    </source>
</reference>
<sequence length="84" mass="8870">MLRELHEVIGELQESIAPMAVAAGAGMRLSGLSLDLPLDIALVLRAGGCVLLADVPRNLADATWTIEPNRLQLTLACVPVEEAP</sequence>
<accession>A0A848H4P9</accession>
<protein>
    <submittedName>
        <fullName evidence="1">Uncharacterized protein</fullName>
    </submittedName>
</protein>
<organism evidence="1 2">
    <name type="scientific">Ramlibacter agri</name>
    <dbReference type="NCBI Taxonomy" id="2728837"/>
    <lineage>
        <taxon>Bacteria</taxon>
        <taxon>Pseudomonadati</taxon>
        <taxon>Pseudomonadota</taxon>
        <taxon>Betaproteobacteria</taxon>
        <taxon>Burkholderiales</taxon>
        <taxon>Comamonadaceae</taxon>
        <taxon>Ramlibacter</taxon>
    </lineage>
</organism>
<evidence type="ECO:0000313" key="2">
    <source>
        <dbReference type="Proteomes" id="UP000541185"/>
    </source>
</evidence>
<dbReference type="EMBL" id="JABBFX010000001">
    <property type="protein sequence ID" value="NML44210.1"/>
    <property type="molecule type" value="Genomic_DNA"/>
</dbReference>
<evidence type="ECO:0000313" key="1">
    <source>
        <dbReference type="EMBL" id="NML44210.1"/>
    </source>
</evidence>
<dbReference type="AlphaFoldDB" id="A0A848H4P9"/>
<dbReference type="RefSeq" id="WP_169418357.1">
    <property type="nucleotide sequence ID" value="NZ_JABBFX010000001.1"/>
</dbReference>
<dbReference type="Proteomes" id="UP000541185">
    <property type="component" value="Unassembled WGS sequence"/>
</dbReference>
<proteinExistence type="predicted"/>
<gene>
    <name evidence="1" type="ORF">HHL11_10650</name>
</gene>
<comment type="caution">
    <text evidence="1">The sequence shown here is derived from an EMBL/GenBank/DDBJ whole genome shotgun (WGS) entry which is preliminary data.</text>
</comment>
<keyword evidence="2" id="KW-1185">Reference proteome</keyword>